<sequence length="52" mass="5708">MILWFEVGGVIKNTDTDGVRCGGGKLKMSLAGSYIKLPATASVLKMFKMRMR</sequence>
<keyword evidence="3" id="KW-1185">Reference proteome</keyword>
<proteinExistence type="predicted"/>
<dbReference type="Proteomes" id="UP000435877">
    <property type="component" value="Unassembled WGS sequence"/>
</dbReference>
<evidence type="ECO:0000313" key="2">
    <source>
        <dbReference type="EMBL" id="CAA0118488.1"/>
    </source>
</evidence>
<accession>A0A5S9Q0W8</accession>
<dbReference type="Proteomes" id="UP000439591">
    <property type="component" value="Unassembled WGS sequence"/>
</dbReference>
<dbReference type="EMBL" id="CACSIK010000003">
    <property type="protein sequence ID" value="CAA0111165.1"/>
    <property type="molecule type" value="Genomic_DNA"/>
</dbReference>
<dbReference type="AlphaFoldDB" id="A0A5S9Q0W8"/>
<evidence type="ECO:0000313" key="4">
    <source>
        <dbReference type="Proteomes" id="UP000439591"/>
    </source>
</evidence>
<evidence type="ECO:0000313" key="1">
    <source>
        <dbReference type="EMBL" id="CAA0111165.1"/>
    </source>
</evidence>
<dbReference type="EMBL" id="CACSIM010000006">
    <property type="protein sequence ID" value="CAA0118488.1"/>
    <property type="molecule type" value="Genomic_DNA"/>
</dbReference>
<reference evidence="3 4" key="1">
    <citation type="submission" date="2019-11" db="EMBL/GenBank/DDBJ databases">
        <authorList>
            <person name="Holert J."/>
        </authorList>
    </citation>
    <scope>NUCLEOTIDE SEQUENCE [LARGE SCALE GENOMIC DNA]</scope>
    <source>
        <strain evidence="2">BC3_2A</strain>
        <strain evidence="1">SB11_1A</strain>
    </source>
</reference>
<evidence type="ECO:0000313" key="3">
    <source>
        <dbReference type="Proteomes" id="UP000435877"/>
    </source>
</evidence>
<gene>
    <name evidence="1" type="ORF">IHBHHGIJ_03272</name>
    <name evidence="2" type="ORF">KFEGEMFD_03485</name>
</gene>
<protein>
    <submittedName>
        <fullName evidence="1">Uncharacterized protein</fullName>
    </submittedName>
</protein>
<name>A0A5S9Q0W8_9GAMM</name>
<organism evidence="1 3">
    <name type="scientific">Zhongshania aliphaticivorans</name>
    <dbReference type="NCBI Taxonomy" id="1470434"/>
    <lineage>
        <taxon>Bacteria</taxon>
        <taxon>Pseudomonadati</taxon>
        <taxon>Pseudomonadota</taxon>
        <taxon>Gammaproteobacteria</taxon>
        <taxon>Cellvibrionales</taxon>
        <taxon>Spongiibacteraceae</taxon>
        <taxon>Zhongshania</taxon>
    </lineage>
</organism>